<feature type="region of interest" description="Disordered" evidence="1">
    <location>
        <begin position="15"/>
        <end position="40"/>
    </location>
</feature>
<organism evidence="2 3">
    <name type="scientific">Actinoallomurus oryzae</name>
    <dbReference type="NCBI Taxonomy" id="502180"/>
    <lineage>
        <taxon>Bacteria</taxon>
        <taxon>Bacillati</taxon>
        <taxon>Actinomycetota</taxon>
        <taxon>Actinomycetes</taxon>
        <taxon>Streptosporangiales</taxon>
        <taxon>Thermomonosporaceae</taxon>
        <taxon>Actinoallomurus</taxon>
    </lineage>
</organism>
<dbReference type="Proteomes" id="UP001500503">
    <property type="component" value="Unassembled WGS sequence"/>
</dbReference>
<gene>
    <name evidence="2" type="ORF">GCM10023191_059850</name>
</gene>
<evidence type="ECO:0000313" key="3">
    <source>
        <dbReference type="Proteomes" id="UP001500503"/>
    </source>
</evidence>
<proteinExistence type="predicted"/>
<evidence type="ECO:0000256" key="1">
    <source>
        <dbReference type="SAM" id="MobiDB-lite"/>
    </source>
</evidence>
<sequence length="72" mass="8031">MEPLQMIAFESARRQARQHLLDSRPEAPKVAYRPTPRQEAAAQVRRTARAHLAGMLRRTADRVDPCPAPSAG</sequence>
<protein>
    <submittedName>
        <fullName evidence="2">Uncharacterized protein</fullName>
    </submittedName>
</protein>
<comment type="caution">
    <text evidence="2">The sequence shown here is derived from an EMBL/GenBank/DDBJ whole genome shotgun (WGS) entry which is preliminary data.</text>
</comment>
<name>A0ABP8QK82_9ACTN</name>
<reference evidence="3" key="1">
    <citation type="journal article" date="2019" name="Int. J. Syst. Evol. Microbiol.">
        <title>The Global Catalogue of Microorganisms (GCM) 10K type strain sequencing project: providing services to taxonomists for standard genome sequencing and annotation.</title>
        <authorList>
            <consortium name="The Broad Institute Genomics Platform"/>
            <consortium name="The Broad Institute Genome Sequencing Center for Infectious Disease"/>
            <person name="Wu L."/>
            <person name="Ma J."/>
        </authorList>
    </citation>
    <scope>NUCLEOTIDE SEQUENCE [LARGE SCALE GENOMIC DNA]</scope>
    <source>
        <strain evidence="3">JCM 17933</strain>
    </source>
</reference>
<dbReference type="RefSeq" id="WP_345469475.1">
    <property type="nucleotide sequence ID" value="NZ_BAABHF010000035.1"/>
</dbReference>
<evidence type="ECO:0000313" key="2">
    <source>
        <dbReference type="EMBL" id="GAA4504840.1"/>
    </source>
</evidence>
<keyword evidence="3" id="KW-1185">Reference proteome</keyword>
<accession>A0ABP8QK82</accession>
<dbReference type="EMBL" id="BAABHF010000035">
    <property type="protein sequence ID" value="GAA4504840.1"/>
    <property type="molecule type" value="Genomic_DNA"/>
</dbReference>